<evidence type="ECO:0000313" key="2">
    <source>
        <dbReference type="EMBL" id="KAL2046407.1"/>
    </source>
</evidence>
<dbReference type="Proteomes" id="UP001590950">
    <property type="component" value="Unassembled WGS sequence"/>
</dbReference>
<feature type="region of interest" description="Disordered" evidence="1">
    <location>
        <begin position="89"/>
        <end position="116"/>
    </location>
</feature>
<keyword evidence="3" id="KW-1185">Reference proteome</keyword>
<comment type="caution">
    <text evidence="2">The sequence shown here is derived from an EMBL/GenBank/DDBJ whole genome shotgun (WGS) entry which is preliminary data.</text>
</comment>
<evidence type="ECO:0000313" key="3">
    <source>
        <dbReference type="Proteomes" id="UP001590950"/>
    </source>
</evidence>
<accession>A0ABR4AKW9</accession>
<organism evidence="2 3">
    <name type="scientific">Stereocaulon virgatum</name>
    <dbReference type="NCBI Taxonomy" id="373712"/>
    <lineage>
        <taxon>Eukaryota</taxon>
        <taxon>Fungi</taxon>
        <taxon>Dikarya</taxon>
        <taxon>Ascomycota</taxon>
        <taxon>Pezizomycotina</taxon>
        <taxon>Lecanoromycetes</taxon>
        <taxon>OSLEUM clade</taxon>
        <taxon>Lecanoromycetidae</taxon>
        <taxon>Lecanorales</taxon>
        <taxon>Lecanorineae</taxon>
        <taxon>Stereocaulaceae</taxon>
        <taxon>Stereocaulon</taxon>
    </lineage>
</organism>
<protein>
    <submittedName>
        <fullName evidence="2">Uncharacterized protein</fullName>
    </submittedName>
</protein>
<name>A0ABR4AKW9_9LECA</name>
<gene>
    <name evidence="2" type="ORF">N7G274_001854</name>
</gene>
<dbReference type="EMBL" id="JBEFKJ010000004">
    <property type="protein sequence ID" value="KAL2046407.1"/>
    <property type="molecule type" value="Genomic_DNA"/>
</dbReference>
<evidence type="ECO:0000256" key="1">
    <source>
        <dbReference type="SAM" id="MobiDB-lite"/>
    </source>
</evidence>
<reference evidence="2 3" key="1">
    <citation type="submission" date="2024-09" db="EMBL/GenBank/DDBJ databases">
        <title>Rethinking Asexuality: The Enigmatic Case of Functional Sexual Genes in Lepraria (Stereocaulaceae).</title>
        <authorList>
            <person name="Doellman M."/>
            <person name="Sun Y."/>
            <person name="Barcenas-Pena A."/>
            <person name="Lumbsch H.T."/>
            <person name="Grewe F."/>
        </authorList>
    </citation>
    <scope>NUCLEOTIDE SEQUENCE [LARGE SCALE GENOMIC DNA]</scope>
    <source>
        <strain evidence="2 3">Mercado 3170</strain>
    </source>
</reference>
<sequence length="136" mass="15040">MPALDKDPEYPSSGVGPALSHRALTGSSCVYVPVVGQVVHRRRITVQYLSSCRVMFPSHGRCILTVFGNRPIMNKVGQEYHSANEIKETDRTIPEDHARTSPPSLHQSEGPEETKRSVTSMQSLIIACPDSILIER</sequence>
<feature type="compositionally biased region" description="Basic and acidic residues" evidence="1">
    <location>
        <begin position="89"/>
        <end position="99"/>
    </location>
</feature>
<proteinExistence type="predicted"/>